<evidence type="ECO:0000313" key="2">
    <source>
        <dbReference type="EMBL" id="SFL22233.1"/>
    </source>
</evidence>
<evidence type="ECO:0000256" key="1">
    <source>
        <dbReference type="SAM" id="SignalP"/>
    </source>
</evidence>
<dbReference type="Proteomes" id="UP000199048">
    <property type="component" value="Unassembled WGS sequence"/>
</dbReference>
<evidence type="ECO:0008006" key="4">
    <source>
        <dbReference type="Google" id="ProtNLM"/>
    </source>
</evidence>
<gene>
    <name evidence="2" type="ORF">SAMN05192568_100245</name>
</gene>
<dbReference type="AlphaFoldDB" id="A0A1I4FXJ8"/>
<evidence type="ECO:0000313" key="3">
    <source>
        <dbReference type="Proteomes" id="UP000199048"/>
    </source>
</evidence>
<accession>A0A1I4FXJ8</accession>
<name>A0A1I4FXJ8_9HYPH</name>
<keyword evidence="1" id="KW-0732">Signal</keyword>
<dbReference type="RefSeq" id="WP_092036856.1">
    <property type="nucleotide sequence ID" value="NZ_FOTK01000002.1"/>
</dbReference>
<feature type="chain" id="PRO_5011566999" description="Invasion protein IalB, involved in pathogenesis" evidence="1">
    <location>
        <begin position="21"/>
        <end position="209"/>
    </location>
</feature>
<reference evidence="3" key="1">
    <citation type="submission" date="2016-10" db="EMBL/GenBank/DDBJ databases">
        <authorList>
            <person name="Varghese N."/>
            <person name="Submissions S."/>
        </authorList>
    </citation>
    <scope>NUCLEOTIDE SEQUENCE [LARGE SCALE GENOMIC DNA]</scope>
    <source>
        <strain evidence="3">BL36</strain>
    </source>
</reference>
<dbReference type="OrthoDB" id="8368506at2"/>
<sequence>MRVRCLVSVVLALCAPGAVAEAEPAAGQAAAPTMAWHCYRNPAATVLATEKSDSVGNRFLVRKTTADLKADCGVEQRPGDVVLGEGDADAFFYIRLVGSHLILDHGTSPDRVLVIYAVPAGRKRLQTGYSVQGRCDPTTGCEDEAEFKFDARGLTFWRALDDTPNAKTCKGYAGFMKTTGAAAIEEKSVFTFATGKVEGSGQRRCTPRQ</sequence>
<dbReference type="EMBL" id="FOTK01000002">
    <property type="protein sequence ID" value="SFL22233.1"/>
    <property type="molecule type" value="Genomic_DNA"/>
</dbReference>
<proteinExistence type="predicted"/>
<protein>
    <recommendedName>
        <fullName evidence="4">Invasion protein IalB, involved in pathogenesis</fullName>
    </recommendedName>
</protein>
<keyword evidence="3" id="KW-1185">Reference proteome</keyword>
<feature type="signal peptide" evidence="1">
    <location>
        <begin position="1"/>
        <end position="20"/>
    </location>
</feature>
<organism evidence="2 3">
    <name type="scientific">Methylobacterium pseudosasicola</name>
    <dbReference type="NCBI Taxonomy" id="582667"/>
    <lineage>
        <taxon>Bacteria</taxon>
        <taxon>Pseudomonadati</taxon>
        <taxon>Pseudomonadota</taxon>
        <taxon>Alphaproteobacteria</taxon>
        <taxon>Hyphomicrobiales</taxon>
        <taxon>Methylobacteriaceae</taxon>
        <taxon>Methylobacterium</taxon>
    </lineage>
</organism>